<dbReference type="InterPro" id="IPR036291">
    <property type="entry name" value="NAD(P)-bd_dom_sf"/>
</dbReference>
<dbReference type="GO" id="GO:0047127">
    <property type="term" value="F:thiomorpholine-carboxylate dehydrogenase activity"/>
    <property type="evidence" value="ECO:0007669"/>
    <property type="project" value="UniProtKB-EC"/>
</dbReference>
<dbReference type="eggNOG" id="KOG3007">
    <property type="taxonomic scope" value="Eukaryota"/>
</dbReference>
<reference evidence="18" key="2">
    <citation type="submission" date="2025-08" db="UniProtKB">
        <authorList>
            <consortium name="Ensembl"/>
        </authorList>
    </citation>
    <scope>IDENTIFICATION</scope>
</reference>
<comment type="catalytic activity">
    <reaction evidence="14">
        <text>L-pipecolate + NADP(+) = Delta(1)-piperideine-2-carboxylate + NADPH + H(+)</text>
        <dbReference type="Rhea" id="RHEA:12524"/>
        <dbReference type="ChEBI" id="CHEBI:15378"/>
        <dbReference type="ChEBI" id="CHEBI:57783"/>
        <dbReference type="ChEBI" id="CHEBI:58349"/>
        <dbReference type="ChEBI" id="CHEBI:61185"/>
        <dbReference type="ChEBI" id="CHEBI:77631"/>
        <dbReference type="EC" id="1.5.1.1"/>
    </reaction>
    <physiologicalReaction direction="right-to-left" evidence="14">
        <dbReference type="Rhea" id="RHEA:12526"/>
    </physiologicalReaction>
</comment>
<evidence type="ECO:0000256" key="8">
    <source>
        <dbReference type="ARBA" id="ARBA00093226"/>
    </source>
</evidence>
<comment type="similarity">
    <text evidence="1">Belongs to the ornithine cyclodeaminase/mu-crystallin family.</text>
</comment>
<evidence type="ECO:0000256" key="13">
    <source>
        <dbReference type="ARBA" id="ARBA00093264"/>
    </source>
</evidence>
<dbReference type="EC" id="1.5.1.1" evidence="16"/>
<evidence type="ECO:0000313" key="18">
    <source>
        <dbReference type="Ensembl" id="ENSLOCP00000009864.1"/>
    </source>
</evidence>
<protein>
    <recommendedName>
        <fullName evidence="3">Ketimine reductase mu-crystallin</fullName>
        <ecNumber evidence="16">1.5.1.1</ecNumber>
        <ecNumber evidence="2">1.5.1.25</ecNumber>
    </recommendedName>
    <alternativeName>
        <fullName evidence="17">1-piperideine-2-carboxylate/1-pyrroline-2-carboxylate reductase</fullName>
    </alternativeName>
    <alternativeName>
        <fullName evidence="4">NADP-regulated thyroid-hormone-binding protein</fullName>
    </alternativeName>
</protein>
<evidence type="ECO:0000256" key="15">
    <source>
        <dbReference type="ARBA" id="ARBA00093567"/>
    </source>
</evidence>
<sequence>MSGLPVLIGGSEVDELLRYQDLVPRLEAALGQFSSRTGEVVQPVRTILPLEKYSGYLGVMPAYIPQDDVLATKMVSFYQRGEGSSMPNHQATVLLLDPERGALQAVLDGKAITDKRTAAVSAIATKLLKPARADVLCLLGAGDQALSHYEALTQMFPFKEVRRDGRRAARTSAVAPGA</sequence>
<accession>W5MNA5</accession>
<comment type="catalytic activity">
    <reaction evidence="12">
        <text>(3R)-1,4-thiomorpholine-3-carboxylate + NADP(+) = 3,4-dehydrothiomorpholine-3-carboxylate + NADPH + 2 H(+)</text>
        <dbReference type="Rhea" id="RHEA:12500"/>
        <dbReference type="ChEBI" id="CHEBI:15378"/>
        <dbReference type="ChEBI" id="CHEBI:57783"/>
        <dbReference type="ChEBI" id="CHEBI:58349"/>
        <dbReference type="ChEBI" id="CHEBI:58517"/>
        <dbReference type="ChEBI" id="CHEBI:176873"/>
        <dbReference type="EC" id="1.5.1.25"/>
    </reaction>
    <physiologicalReaction direction="right-to-left" evidence="12">
        <dbReference type="Rhea" id="RHEA:12502"/>
    </physiologicalReaction>
</comment>
<reference evidence="18" key="3">
    <citation type="submission" date="2025-09" db="UniProtKB">
        <authorList>
            <consortium name="Ensembl"/>
        </authorList>
    </citation>
    <scope>IDENTIFICATION</scope>
</reference>
<dbReference type="STRING" id="7918.ENSLOCP00000009864"/>
<reference evidence="19" key="1">
    <citation type="submission" date="2011-12" db="EMBL/GenBank/DDBJ databases">
        <title>The Draft Genome of Lepisosteus oculatus.</title>
        <authorList>
            <consortium name="The Broad Institute Genome Assembly &amp; Analysis Group"/>
            <consortium name="Computational R&amp;D Group"/>
            <consortium name="and Sequencing Platform"/>
            <person name="Di Palma F."/>
            <person name="Alfoldi J."/>
            <person name="Johnson J."/>
            <person name="Berlin A."/>
            <person name="Gnerre S."/>
            <person name="Jaffe D."/>
            <person name="MacCallum I."/>
            <person name="Young S."/>
            <person name="Walker B.J."/>
            <person name="Lander E.S."/>
            <person name="Lindblad-Toh K."/>
        </authorList>
    </citation>
    <scope>NUCLEOTIDE SEQUENCE [LARGE SCALE GENOMIC DNA]</scope>
</reference>
<dbReference type="EC" id="1.5.1.25" evidence="2"/>
<comment type="catalytic activity">
    <reaction evidence="13">
        <text>L-proline + NAD(+) = 1-pyrroline-2-carboxylate + NADH + H(+)</text>
        <dbReference type="Rhea" id="RHEA:20321"/>
        <dbReference type="ChEBI" id="CHEBI:15378"/>
        <dbReference type="ChEBI" id="CHEBI:39785"/>
        <dbReference type="ChEBI" id="CHEBI:57540"/>
        <dbReference type="ChEBI" id="CHEBI:57945"/>
        <dbReference type="ChEBI" id="CHEBI:60039"/>
        <dbReference type="EC" id="1.5.1.1"/>
    </reaction>
    <physiologicalReaction direction="right-to-left" evidence="13">
        <dbReference type="Rhea" id="RHEA:20323"/>
    </physiologicalReaction>
</comment>
<dbReference type="InParanoid" id="W5MNA5"/>
<dbReference type="PANTHER" id="PTHR13812">
    <property type="entry name" value="KETIMINE REDUCTASE MU-CRYSTALLIN"/>
    <property type="match status" value="1"/>
</dbReference>
<dbReference type="Proteomes" id="UP000018468">
    <property type="component" value="Linkage group LG13"/>
</dbReference>
<dbReference type="Ensembl" id="ENSLOCT00000009876.1">
    <property type="protein sequence ID" value="ENSLOCP00000009864.1"/>
    <property type="gene ID" value="ENSLOCG00000008130.1"/>
</dbReference>
<dbReference type="InterPro" id="IPR023401">
    <property type="entry name" value="ODC_N"/>
</dbReference>
<dbReference type="GO" id="GO:0050241">
    <property type="term" value="F:pyrroline-2-carboxylate reductase activity"/>
    <property type="evidence" value="ECO:0007669"/>
    <property type="project" value="UniProtKB-EC"/>
</dbReference>
<proteinExistence type="inferred from homology"/>
<comment type="catalytic activity">
    <reaction evidence="11">
        <text>(S)-cystathionine ketimine + NADH + 2 H(+) = (3R,5S)-2,3,5,6,7-pentahydro-1,4-thiazepine-3,5-dicarboxylate + NAD(+)</text>
        <dbReference type="Rhea" id="RHEA:68032"/>
        <dbReference type="ChEBI" id="CHEBI:15378"/>
        <dbReference type="ChEBI" id="CHEBI:57540"/>
        <dbReference type="ChEBI" id="CHEBI:57945"/>
        <dbReference type="ChEBI" id="CHEBI:176808"/>
        <dbReference type="ChEBI" id="CHEBI:176810"/>
    </reaction>
    <physiologicalReaction direction="left-to-right" evidence="11">
        <dbReference type="Rhea" id="RHEA:68033"/>
    </physiologicalReaction>
</comment>
<dbReference type="EMBL" id="AHAT01013681">
    <property type="status" value="NOT_ANNOTATED_CDS"/>
    <property type="molecule type" value="Genomic_DNA"/>
</dbReference>
<evidence type="ECO:0000313" key="19">
    <source>
        <dbReference type="Proteomes" id="UP000018468"/>
    </source>
</evidence>
<comment type="catalytic activity">
    <reaction evidence="7">
        <text>L-proline + NADP(+) = 1-pyrroline-2-carboxylate + NADPH + H(+)</text>
        <dbReference type="Rhea" id="RHEA:20317"/>
        <dbReference type="ChEBI" id="CHEBI:15378"/>
        <dbReference type="ChEBI" id="CHEBI:39785"/>
        <dbReference type="ChEBI" id="CHEBI:57783"/>
        <dbReference type="ChEBI" id="CHEBI:58349"/>
        <dbReference type="ChEBI" id="CHEBI:60039"/>
        <dbReference type="EC" id="1.5.1.1"/>
    </reaction>
    <physiologicalReaction direction="right-to-left" evidence="7">
        <dbReference type="Rhea" id="RHEA:20319"/>
    </physiologicalReaction>
</comment>
<dbReference type="Bgee" id="ENSLOCG00000008130">
    <property type="expression patterns" value="Expressed in zone of skin and 13 other cell types or tissues"/>
</dbReference>
<dbReference type="Pfam" id="PF02423">
    <property type="entry name" value="OCD_Mu_crystall"/>
    <property type="match status" value="1"/>
</dbReference>
<dbReference type="HOGENOM" id="CLU_042088_4_0_1"/>
<evidence type="ECO:0000256" key="14">
    <source>
        <dbReference type="ARBA" id="ARBA00093273"/>
    </source>
</evidence>
<evidence type="ECO:0000256" key="17">
    <source>
        <dbReference type="ARBA" id="ARBA00093650"/>
    </source>
</evidence>
<dbReference type="OMA" id="KEXAEIF"/>
<dbReference type="InterPro" id="IPR003462">
    <property type="entry name" value="ODC_Mu_crystall"/>
</dbReference>
<dbReference type="AlphaFoldDB" id="W5MNA5"/>
<evidence type="ECO:0000256" key="12">
    <source>
        <dbReference type="ARBA" id="ARBA00093263"/>
    </source>
</evidence>
<dbReference type="PANTHER" id="PTHR13812:SF19">
    <property type="entry name" value="KETIMINE REDUCTASE MU-CRYSTALLIN"/>
    <property type="match status" value="1"/>
</dbReference>
<dbReference type="GeneTree" id="ENSGT00390000000237"/>
<evidence type="ECO:0000256" key="1">
    <source>
        <dbReference type="ARBA" id="ARBA00008903"/>
    </source>
</evidence>
<evidence type="ECO:0000256" key="6">
    <source>
        <dbReference type="ARBA" id="ARBA00093197"/>
    </source>
</evidence>
<comment type="catalytic activity">
    <reaction evidence="9">
        <text>(S)-cystathionine ketimine + NADPH + 2 H(+) = (3R,5S)-2,3,5,6,7-pentahydro-1,4-thiazepine-3,5-dicarboxylate + NADP(+)</text>
        <dbReference type="Rhea" id="RHEA:68036"/>
        <dbReference type="ChEBI" id="CHEBI:15378"/>
        <dbReference type="ChEBI" id="CHEBI:57783"/>
        <dbReference type="ChEBI" id="CHEBI:58349"/>
        <dbReference type="ChEBI" id="CHEBI:176808"/>
        <dbReference type="ChEBI" id="CHEBI:176810"/>
    </reaction>
    <physiologicalReaction direction="left-to-right" evidence="9">
        <dbReference type="Rhea" id="RHEA:68037"/>
    </physiologicalReaction>
</comment>
<keyword evidence="19" id="KW-1185">Reference proteome</keyword>
<evidence type="ECO:0000256" key="16">
    <source>
        <dbReference type="ARBA" id="ARBA00093598"/>
    </source>
</evidence>
<evidence type="ECO:0000256" key="7">
    <source>
        <dbReference type="ARBA" id="ARBA00093203"/>
    </source>
</evidence>
<evidence type="ECO:0000256" key="5">
    <source>
        <dbReference type="ARBA" id="ARBA00093190"/>
    </source>
</evidence>
<comment type="catalytic activity">
    <reaction evidence="8">
        <text>(3R)-1,4-thiomorpholine-3-carboxylate + NAD(+) = 3,4-dehydrothiomorpholine-3-carboxylate + NADH + 2 H(+)</text>
        <dbReference type="Rhea" id="RHEA:12504"/>
        <dbReference type="ChEBI" id="CHEBI:15378"/>
        <dbReference type="ChEBI" id="CHEBI:57540"/>
        <dbReference type="ChEBI" id="CHEBI:57945"/>
        <dbReference type="ChEBI" id="CHEBI:58517"/>
        <dbReference type="ChEBI" id="CHEBI:176873"/>
        <dbReference type="EC" id="1.5.1.25"/>
    </reaction>
    <physiologicalReaction direction="right-to-left" evidence="8">
        <dbReference type="Rhea" id="RHEA:12506"/>
    </physiologicalReaction>
</comment>
<organism evidence="18 19">
    <name type="scientific">Lepisosteus oculatus</name>
    <name type="common">Spotted gar</name>
    <dbReference type="NCBI Taxonomy" id="7918"/>
    <lineage>
        <taxon>Eukaryota</taxon>
        <taxon>Metazoa</taxon>
        <taxon>Chordata</taxon>
        <taxon>Craniata</taxon>
        <taxon>Vertebrata</taxon>
        <taxon>Euteleostomi</taxon>
        <taxon>Actinopterygii</taxon>
        <taxon>Neopterygii</taxon>
        <taxon>Holostei</taxon>
        <taxon>Semionotiformes</taxon>
        <taxon>Lepisosteidae</taxon>
        <taxon>Lepisosteus</taxon>
    </lineage>
</organism>
<comment type="subunit">
    <text evidence="15">Homodimer. Binds the thyroid hormone triiodothyronine (T3); T3 binding inhibits enzymatic activity.</text>
</comment>
<dbReference type="Gene3D" id="3.30.1780.10">
    <property type="entry name" value="ornithine cyclodeaminase, domain 1"/>
    <property type="match status" value="1"/>
</dbReference>
<comment type="catalytic activity">
    <reaction evidence="10">
        <text>(R)-lanthionine ketimine + NADPH + 2 H(+) = (3R,5R)-1,4-thiomorpholine-3,5-dicarboxylate + NADP(+)</text>
        <dbReference type="Rhea" id="RHEA:68040"/>
        <dbReference type="ChEBI" id="CHEBI:15378"/>
        <dbReference type="ChEBI" id="CHEBI:57783"/>
        <dbReference type="ChEBI" id="CHEBI:58349"/>
        <dbReference type="ChEBI" id="CHEBI:176891"/>
        <dbReference type="ChEBI" id="CHEBI:176892"/>
    </reaction>
    <physiologicalReaction direction="left-to-right" evidence="10">
        <dbReference type="Rhea" id="RHEA:68041"/>
    </physiologicalReaction>
</comment>
<name>W5MNA5_LEPOC</name>
<evidence type="ECO:0000256" key="4">
    <source>
        <dbReference type="ARBA" id="ARBA00033420"/>
    </source>
</evidence>
<evidence type="ECO:0000256" key="3">
    <source>
        <dbReference type="ARBA" id="ARBA00015173"/>
    </source>
</evidence>
<dbReference type="SUPFAM" id="SSF51735">
    <property type="entry name" value="NAD(P)-binding Rossmann-fold domains"/>
    <property type="match status" value="1"/>
</dbReference>
<comment type="catalytic activity">
    <reaction evidence="5">
        <text>L-pipecolate + NAD(+) = Delta(1)-piperideine-2-carboxylate + NADH + H(+)</text>
        <dbReference type="Rhea" id="RHEA:30807"/>
        <dbReference type="ChEBI" id="CHEBI:15378"/>
        <dbReference type="ChEBI" id="CHEBI:57540"/>
        <dbReference type="ChEBI" id="CHEBI:57945"/>
        <dbReference type="ChEBI" id="CHEBI:61185"/>
        <dbReference type="ChEBI" id="CHEBI:77631"/>
        <dbReference type="EC" id="1.5.1.1"/>
    </reaction>
    <physiologicalReaction direction="right-to-left" evidence="5">
        <dbReference type="Rhea" id="RHEA:30809"/>
    </physiologicalReaction>
</comment>
<evidence type="ECO:0000256" key="11">
    <source>
        <dbReference type="ARBA" id="ARBA00093250"/>
    </source>
</evidence>
<evidence type="ECO:0000256" key="2">
    <source>
        <dbReference type="ARBA" id="ARBA00012883"/>
    </source>
</evidence>
<evidence type="ECO:0000256" key="9">
    <source>
        <dbReference type="ARBA" id="ARBA00093227"/>
    </source>
</evidence>
<dbReference type="Gene3D" id="3.40.50.720">
    <property type="entry name" value="NAD(P)-binding Rossmann-like Domain"/>
    <property type="match status" value="1"/>
</dbReference>
<evidence type="ECO:0000256" key="10">
    <source>
        <dbReference type="ARBA" id="ARBA00093248"/>
    </source>
</evidence>
<comment type="catalytic activity">
    <reaction evidence="6">
        <text>Delta(2)-thiazoline-2-carboxylate + NADPH + 2 H(+) = L-thiazolidine-2-carboxylate + NADP(+)</text>
        <dbReference type="Rhea" id="RHEA:68072"/>
        <dbReference type="ChEBI" id="CHEBI:15378"/>
        <dbReference type="ChEBI" id="CHEBI:57783"/>
        <dbReference type="ChEBI" id="CHEBI:58349"/>
        <dbReference type="ChEBI" id="CHEBI:176895"/>
        <dbReference type="ChEBI" id="CHEBI:176896"/>
    </reaction>
    <physiologicalReaction direction="left-to-right" evidence="6">
        <dbReference type="Rhea" id="RHEA:68073"/>
    </physiologicalReaction>
</comment>